<feature type="transmembrane region" description="Helical" evidence="2">
    <location>
        <begin position="33"/>
        <end position="51"/>
    </location>
</feature>
<evidence type="ECO:0000313" key="4">
    <source>
        <dbReference type="WBParaSite" id="PSAMB.scaffold2881size20760.g19560.t1"/>
    </source>
</evidence>
<keyword evidence="2" id="KW-0812">Transmembrane</keyword>
<accession>A0A914W0A3</accession>
<feature type="region of interest" description="Disordered" evidence="1">
    <location>
        <begin position="194"/>
        <end position="268"/>
    </location>
</feature>
<feature type="compositionally biased region" description="Polar residues" evidence="1">
    <location>
        <begin position="194"/>
        <end position="209"/>
    </location>
</feature>
<sequence>MPLSDIQPLSGMAFNKNDKKYYCCWGVLHDTTAVLFCIAIEALLALAGLGYSLKDGEINTYGIILFAYLMVYCLPIVCALVAIIRANSDLMWPIVIWTLIFIGLLFLCILLLIGCAIIYKEQISNRIPIAKDNMLKFVCITDSVMVVLAFLQFWHLYVFIKCIQYLSDKKEANVTPTLMYHNGNTRGNQRVVQMQPPAQQRQPNTQRMAQESQPQEPIVQQQFQETPDPFEQPPSYNLPSQSQPPLQQFNEPQQQFQEQSAPHRNERQLSHLQEATVQYQQDQDDLLEKQYQQQQAYHKKQG</sequence>
<dbReference type="WBParaSite" id="PSAMB.scaffold2881size20760.g19560.t1">
    <property type="protein sequence ID" value="PSAMB.scaffold2881size20760.g19560.t1"/>
    <property type="gene ID" value="PSAMB.scaffold2881size20760.g19560"/>
</dbReference>
<feature type="compositionally biased region" description="Low complexity" evidence="1">
    <location>
        <begin position="210"/>
        <end position="225"/>
    </location>
</feature>
<dbReference type="AlphaFoldDB" id="A0A914W0A3"/>
<dbReference type="Proteomes" id="UP000887566">
    <property type="component" value="Unplaced"/>
</dbReference>
<name>A0A914W0A3_9BILA</name>
<evidence type="ECO:0000256" key="2">
    <source>
        <dbReference type="SAM" id="Phobius"/>
    </source>
</evidence>
<reference evidence="4" key="1">
    <citation type="submission" date="2022-11" db="UniProtKB">
        <authorList>
            <consortium name="WormBaseParasite"/>
        </authorList>
    </citation>
    <scope>IDENTIFICATION</scope>
</reference>
<feature type="transmembrane region" description="Helical" evidence="2">
    <location>
        <begin position="63"/>
        <end position="84"/>
    </location>
</feature>
<evidence type="ECO:0000313" key="3">
    <source>
        <dbReference type="Proteomes" id="UP000887566"/>
    </source>
</evidence>
<organism evidence="3 4">
    <name type="scientific">Plectus sambesii</name>
    <dbReference type="NCBI Taxonomy" id="2011161"/>
    <lineage>
        <taxon>Eukaryota</taxon>
        <taxon>Metazoa</taxon>
        <taxon>Ecdysozoa</taxon>
        <taxon>Nematoda</taxon>
        <taxon>Chromadorea</taxon>
        <taxon>Plectida</taxon>
        <taxon>Plectina</taxon>
        <taxon>Plectoidea</taxon>
        <taxon>Plectidae</taxon>
        <taxon>Plectus</taxon>
    </lineage>
</organism>
<keyword evidence="3" id="KW-1185">Reference proteome</keyword>
<keyword evidence="2" id="KW-1133">Transmembrane helix</keyword>
<protein>
    <submittedName>
        <fullName evidence="4">Uncharacterized protein</fullName>
    </submittedName>
</protein>
<evidence type="ECO:0000256" key="1">
    <source>
        <dbReference type="SAM" id="MobiDB-lite"/>
    </source>
</evidence>
<feature type="transmembrane region" description="Helical" evidence="2">
    <location>
        <begin position="140"/>
        <end position="160"/>
    </location>
</feature>
<feature type="compositionally biased region" description="Low complexity" evidence="1">
    <location>
        <begin position="233"/>
        <end position="259"/>
    </location>
</feature>
<feature type="transmembrane region" description="Helical" evidence="2">
    <location>
        <begin position="90"/>
        <end position="119"/>
    </location>
</feature>
<keyword evidence="2" id="KW-0472">Membrane</keyword>
<proteinExistence type="predicted"/>